<feature type="signal peptide" evidence="2">
    <location>
        <begin position="1"/>
        <end position="25"/>
    </location>
</feature>
<sequence>MNKTLKSLAATTALAIAAVGAPAFADEATQAKADTPDKPVVTTEAPKTETAQSSDAAKPALDAQSQVVSDAKTQVATAQDTANQADEAVTTAQANVDTAKAAVKDVATTADQATNLSEQKANETETKAVNDKIADQTATAATAKPAVDTAQSEKDAADADVATKEATVQSAQAAVDGTGKTETPTASTDDKATKAKELDLLKTILATSNDIMLNEIQTSDEQVYFLGMPTEEQSKKLHQALDDYSKLTGKTELAING</sequence>
<feature type="non-terminal residue" evidence="3">
    <location>
        <position position="257"/>
    </location>
</feature>
<feature type="region of interest" description="Disordered" evidence="1">
    <location>
        <begin position="29"/>
        <end position="67"/>
    </location>
</feature>
<evidence type="ECO:0000256" key="1">
    <source>
        <dbReference type="SAM" id="MobiDB-lite"/>
    </source>
</evidence>
<protein>
    <submittedName>
        <fullName evidence="3">Uncharacterized protein</fullName>
    </submittedName>
</protein>
<evidence type="ECO:0000256" key="2">
    <source>
        <dbReference type="SAM" id="SignalP"/>
    </source>
</evidence>
<proteinExistence type="predicted"/>
<evidence type="ECO:0000313" key="4">
    <source>
        <dbReference type="Proteomes" id="UP001206548"/>
    </source>
</evidence>
<accession>A0ABT2F8U9</accession>
<feature type="chain" id="PRO_5046388788" evidence="2">
    <location>
        <begin position="26"/>
        <end position="257"/>
    </location>
</feature>
<organism evidence="3 4">
    <name type="scientific">Streptococcus sciuri</name>
    <dbReference type="NCBI Taxonomy" id="2973939"/>
    <lineage>
        <taxon>Bacteria</taxon>
        <taxon>Bacillati</taxon>
        <taxon>Bacillota</taxon>
        <taxon>Bacilli</taxon>
        <taxon>Lactobacillales</taxon>
        <taxon>Streptococcaceae</taxon>
        <taxon>Streptococcus</taxon>
    </lineage>
</organism>
<dbReference type="Proteomes" id="UP001206548">
    <property type="component" value="Unassembled WGS sequence"/>
</dbReference>
<feature type="compositionally biased region" description="Basic and acidic residues" evidence="1">
    <location>
        <begin position="151"/>
        <end position="163"/>
    </location>
</feature>
<gene>
    <name evidence="3" type="ORF">NXS10_08100</name>
</gene>
<feature type="region of interest" description="Disordered" evidence="1">
    <location>
        <begin position="138"/>
        <end position="190"/>
    </location>
</feature>
<evidence type="ECO:0000313" key="3">
    <source>
        <dbReference type="EMBL" id="MCS4488911.1"/>
    </source>
</evidence>
<comment type="caution">
    <text evidence="3">The sequence shown here is derived from an EMBL/GenBank/DDBJ whole genome shotgun (WGS) entry which is preliminary data.</text>
</comment>
<name>A0ABT2F8U9_9STRE</name>
<reference evidence="3 4" key="1">
    <citation type="journal article" date="2023" name="Int. J. Syst. Evol. Microbiol.">
        <title>Streptococcus sciuri sp. nov., Staphylococcus marylandisciuri sp. nov. and Staphylococcus americanisciuri sp. nov., isolated from faeces of eastern grey squirrel (Sciurus carolinensis).</title>
        <authorList>
            <person name="Volokhov D.V."/>
            <person name="Zagorodnyaya T.A."/>
            <person name="Furtak V.A."/>
            <person name="Nattanmai G."/>
            <person name="Randall L."/>
            <person name="Jose S."/>
            <person name="Gao Y."/>
            <person name="Eisenberg T."/>
            <person name="Delmonte P."/>
            <person name="Blom J."/>
            <person name="Mitchell K.K."/>
        </authorList>
    </citation>
    <scope>NUCLEOTIDE SEQUENCE [LARGE SCALE GENOMIC DNA]</scope>
    <source>
        <strain evidence="3 4">SQ9-PEA</strain>
    </source>
</reference>
<keyword evidence="2" id="KW-0732">Signal</keyword>
<keyword evidence="4" id="KW-1185">Reference proteome</keyword>
<dbReference type="EMBL" id="JANUXX010000011">
    <property type="protein sequence ID" value="MCS4488911.1"/>
    <property type="molecule type" value="Genomic_DNA"/>
</dbReference>